<reference evidence="2" key="1">
    <citation type="submission" date="2017-06" db="EMBL/GenBank/DDBJ databases">
        <title>Capnocytophaga spp. assemblies.</title>
        <authorList>
            <person name="Gulvik C.A."/>
        </authorList>
    </citation>
    <scope>NUCLEOTIDE SEQUENCE [LARGE SCALE GENOMIC DNA]</scope>
    <source>
        <strain evidence="2">H2177</strain>
    </source>
</reference>
<organism evidence="1 2">
    <name type="scientific">Capnocytophaga stomatis</name>
    <dbReference type="NCBI Taxonomy" id="1848904"/>
    <lineage>
        <taxon>Bacteria</taxon>
        <taxon>Pseudomonadati</taxon>
        <taxon>Bacteroidota</taxon>
        <taxon>Flavobacteriia</taxon>
        <taxon>Flavobacteriales</taxon>
        <taxon>Flavobacteriaceae</taxon>
        <taxon>Capnocytophaga</taxon>
    </lineage>
</organism>
<accession>A0A250FVK3</accession>
<protein>
    <submittedName>
        <fullName evidence="1">Uncharacterized protein</fullName>
    </submittedName>
</protein>
<dbReference type="KEGG" id="csto:CGC58_05405"/>
<sequence>MKIIDTANGDFLLLKDVVINQATTYTQLREQFPDNKYWEVGTGYFWIYFYDIIVEQQKFYVDICFKGEQLNRIIFEFKGIYEKDYSWEDFDEKKELKKKKSYEKWIAKTLGDTEFPWGRVHAFYDPKSCSTGIILNYKEQK</sequence>
<name>A0A250FVK3_9FLAO</name>
<dbReference type="EMBL" id="CP022387">
    <property type="protein sequence ID" value="ATA89209.1"/>
    <property type="molecule type" value="Genomic_DNA"/>
</dbReference>
<evidence type="ECO:0000313" key="1">
    <source>
        <dbReference type="EMBL" id="ATA89209.1"/>
    </source>
</evidence>
<gene>
    <name evidence="1" type="ORF">CGC58_05405</name>
</gene>
<proteinExistence type="predicted"/>
<dbReference type="OrthoDB" id="882910at2"/>
<dbReference type="Proteomes" id="UP000217348">
    <property type="component" value="Chromosome"/>
</dbReference>
<evidence type="ECO:0000313" key="2">
    <source>
        <dbReference type="Proteomes" id="UP000217348"/>
    </source>
</evidence>
<dbReference type="AlphaFoldDB" id="A0A250FVK3"/>
<dbReference type="RefSeq" id="WP_095895651.1">
    <property type="nucleotide sequence ID" value="NZ_CP022387.1"/>
</dbReference>